<organism evidence="1 2">
    <name type="scientific">Mycena pura</name>
    <dbReference type="NCBI Taxonomy" id="153505"/>
    <lineage>
        <taxon>Eukaryota</taxon>
        <taxon>Fungi</taxon>
        <taxon>Dikarya</taxon>
        <taxon>Basidiomycota</taxon>
        <taxon>Agaricomycotina</taxon>
        <taxon>Agaricomycetes</taxon>
        <taxon>Agaricomycetidae</taxon>
        <taxon>Agaricales</taxon>
        <taxon>Marasmiineae</taxon>
        <taxon>Mycenaceae</taxon>
        <taxon>Mycena</taxon>
    </lineage>
</organism>
<dbReference type="EMBL" id="JARJCW010000077">
    <property type="protein sequence ID" value="KAJ7197541.1"/>
    <property type="molecule type" value="Genomic_DNA"/>
</dbReference>
<protein>
    <submittedName>
        <fullName evidence="1">Uncharacterized protein</fullName>
    </submittedName>
</protein>
<reference evidence="1" key="1">
    <citation type="submission" date="2023-03" db="EMBL/GenBank/DDBJ databases">
        <title>Massive genome expansion in bonnet fungi (Mycena s.s.) driven by repeated elements and novel gene families across ecological guilds.</title>
        <authorList>
            <consortium name="Lawrence Berkeley National Laboratory"/>
            <person name="Harder C.B."/>
            <person name="Miyauchi S."/>
            <person name="Viragh M."/>
            <person name="Kuo A."/>
            <person name="Thoen E."/>
            <person name="Andreopoulos B."/>
            <person name="Lu D."/>
            <person name="Skrede I."/>
            <person name="Drula E."/>
            <person name="Henrissat B."/>
            <person name="Morin E."/>
            <person name="Kohler A."/>
            <person name="Barry K."/>
            <person name="LaButti K."/>
            <person name="Morin E."/>
            <person name="Salamov A."/>
            <person name="Lipzen A."/>
            <person name="Mereny Z."/>
            <person name="Hegedus B."/>
            <person name="Baldrian P."/>
            <person name="Stursova M."/>
            <person name="Weitz H."/>
            <person name="Taylor A."/>
            <person name="Grigoriev I.V."/>
            <person name="Nagy L.G."/>
            <person name="Martin F."/>
            <person name="Kauserud H."/>
        </authorList>
    </citation>
    <scope>NUCLEOTIDE SEQUENCE</scope>
    <source>
        <strain evidence="1">9144</strain>
    </source>
</reference>
<keyword evidence="2" id="KW-1185">Reference proteome</keyword>
<accession>A0AAD6UYK1</accession>
<dbReference type="AlphaFoldDB" id="A0AAD6UYK1"/>
<evidence type="ECO:0000313" key="1">
    <source>
        <dbReference type="EMBL" id="KAJ7197541.1"/>
    </source>
</evidence>
<evidence type="ECO:0000313" key="2">
    <source>
        <dbReference type="Proteomes" id="UP001219525"/>
    </source>
</evidence>
<name>A0AAD6UYK1_9AGAR</name>
<proteinExistence type="predicted"/>
<sequence length="378" mass="41283">MDGTIAKGLQCSMNTQVRGNDTLLRHLMAAKGGEDLQDLPNSGIELNVGEGGSCMLRSRISCTDMTAISESVVKKNRLAWFHETEIKGVPADSAWMALEYGSNARWLSDSHCFSQEVGDPLPGTSTFPIGGMRKDNDRQHIRRVVGKMASIVQSVNHGQNVALQECKLSWREDMLVLKLIATCLGSGLEQSQSLTALQAEVLSVAELCAQSKVDTRLENTVSSVKGCAKIAEWVGHSPRDKRESSTGSSTSKLPIVFGQQVSQLHIARHWPMPGVPTAYSKAFARARSPKYFEMSEPPIEDFLPASVPDAYSKPSPASARCTSVRAAYSQRLVHKYGPMSWQGCRGEGKSTITESKSQQLQILEEMWGKNAAVKVEDP</sequence>
<gene>
    <name evidence="1" type="ORF">GGX14DRAFT_402474</name>
</gene>
<dbReference type="Proteomes" id="UP001219525">
    <property type="component" value="Unassembled WGS sequence"/>
</dbReference>
<comment type="caution">
    <text evidence="1">The sequence shown here is derived from an EMBL/GenBank/DDBJ whole genome shotgun (WGS) entry which is preliminary data.</text>
</comment>